<dbReference type="EMBL" id="AP027731">
    <property type="protein sequence ID" value="BDZ46524.1"/>
    <property type="molecule type" value="Genomic_DNA"/>
</dbReference>
<keyword evidence="1" id="KW-1133">Transmembrane helix</keyword>
<name>A0ABN6XNR6_9MICO</name>
<feature type="transmembrane region" description="Helical" evidence="1">
    <location>
        <begin position="99"/>
        <end position="116"/>
    </location>
</feature>
<protein>
    <submittedName>
        <fullName evidence="2">Uncharacterized protein</fullName>
    </submittedName>
</protein>
<keyword evidence="1" id="KW-0812">Transmembrane</keyword>
<dbReference type="SUPFAM" id="SSF103473">
    <property type="entry name" value="MFS general substrate transporter"/>
    <property type="match status" value="1"/>
</dbReference>
<evidence type="ECO:0000256" key="1">
    <source>
        <dbReference type="SAM" id="Phobius"/>
    </source>
</evidence>
<proteinExistence type="predicted"/>
<evidence type="ECO:0000313" key="3">
    <source>
        <dbReference type="Proteomes" id="UP001321498"/>
    </source>
</evidence>
<evidence type="ECO:0000313" key="2">
    <source>
        <dbReference type="EMBL" id="BDZ46524.1"/>
    </source>
</evidence>
<reference evidence="3" key="1">
    <citation type="journal article" date="2019" name="Int. J. Syst. Evol. Microbiol.">
        <title>The Global Catalogue of Microorganisms (GCM) 10K type strain sequencing project: providing services to taxonomists for standard genome sequencing and annotation.</title>
        <authorList>
            <consortium name="The Broad Institute Genomics Platform"/>
            <consortium name="The Broad Institute Genome Sequencing Center for Infectious Disease"/>
            <person name="Wu L."/>
            <person name="Ma J."/>
        </authorList>
    </citation>
    <scope>NUCLEOTIDE SEQUENCE [LARGE SCALE GENOMIC DNA]</scope>
    <source>
        <strain evidence="3">NBRC 108725</strain>
    </source>
</reference>
<feature type="transmembrane region" description="Helical" evidence="1">
    <location>
        <begin position="122"/>
        <end position="146"/>
    </location>
</feature>
<gene>
    <name evidence="2" type="ORF">GCM10025866_24330</name>
</gene>
<dbReference type="InterPro" id="IPR036259">
    <property type="entry name" value="MFS_trans_sf"/>
</dbReference>
<dbReference type="RefSeq" id="WP_286276570.1">
    <property type="nucleotide sequence ID" value="NZ_AP027731.1"/>
</dbReference>
<sequence length="156" mass="17007">MSERPNPRFLASFTFTLLAPVLLAGGYGVVWSIWSEDPAPYRPVLGIFAGAMVVLAVVALIRGFRRERQDRLEAAGNSPEPEEAEPKDGLSRLRGAGQLMMAAGAAGLVLSFSILLRQEDRATAGIVLLVAVVLLSLGGFLYWLAYHLRQKREQGR</sequence>
<keyword evidence="1" id="KW-0472">Membrane</keyword>
<dbReference type="Proteomes" id="UP001321498">
    <property type="component" value="Chromosome"/>
</dbReference>
<organism evidence="2 3">
    <name type="scientific">Naasia aerilata</name>
    <dbReference type="NCBI Taxonomy" id="1162966"/>
    <lineage>
        <taxon>Bacteria</taxon>
        <taxon>Bacillati</taxon>
        <taxon>Actinomycetota</taxon>
        <taxon>Actinomycetes</taxon>
        <taxon>Micrococcales</taxon>
        <taxon>Microbacteriaceae</taxon>
        <taxon>Naasia</taxon>
    </lineage>
</organism>
<keyword evidence="3" id="KW-1185">Reference proteome</keyword>
<feature type="transmembrane region" description="Helical" evidence="1">
    <location>
        <begin position="40"/>
        <end position="61"/>
    </location>
</feature>
<accession>A0ABN6XNR6</accession>